<sequence length="243" mass="25898">MSETKAVGPDDGDTRARILRAADERFTARGYHATSVREIADLVGVTKAAVLYHFPEKADILGALAQPMLDDLEAALDGAAGAAPERVPWAAVEAMLDVWLRHRDLLRLNLQDLALAAPSLVFDRFKSAMLRANALVAGPDPDFAGQVRAAQTIAVLGDPVVLFADAPVAELRAEVLSGVHRLLGADAPRPASPSRGRPALMDDAMTERARSLHASGRGAAEIARELGVSRATVYRRLGLSQKD</sequence>
<dbReference type="InterPro" id="IPR001647">
    <property type="entry name" value="HTH_TetR"/>
</dbReference>
<dbReference type="PROSITE" id="PS50977">
    <property type="entry name" value="HTH_TETR_2"/>
    <property type="match status" value="1"/>
</dbReference>
<dbReference type="Proteomes" id="UP001301731">
    <property type="component" value="Chromosome"/>
</dbReference>
<evidence type="ECO:0000256" key="3">
    <source>
        <dbReference type="ARBA" id="ARBA00023163"/>
    </source>
</evidence>
<keyword evidence="2 4" id="KW-0238">DNA-binding</keyword>
<dbReference type="RefSeq" id="WP_318109117.1">
    <property type="nucleotide sequence ID" value="NZ_CP137573.1"/>
</dbReference>
<feature type="domain" description="HTH tetR-type" evidence="5">
    <location>
        <begin position="12"/>
        <end position="72"/>
    </location>
</feature>
<dbReference type="EMBL" id="CP137573">
    <property type="protein sequence ID" value="WOX26195.1"/>
    <property type="molecule type" value="Genomic_DNA"/>
</dbReference>
<accession>A0ABZ0M3W7</accession>
<proteinExistence type="predicted"/>
<evidence type="ECO:0000256" key="2">
    <source>
        <dbReference type="ARBA" id="ARBA00023125"/>
    </source>
</evidence>
<evidence type="ECO:0000256" key="4">
    <source>
        <dbReference type="PROSITE-ProRule" id="PRU00335"/>
    </source>
</evidence>
<dbReference type="CDD" id="cd00569">
    <property type="entry name" value="HTH_Hin_like"/>
    <property type="match status" value="1"/>
</dbReference>
<dbReference type="PRINTS" id="PR00455">
    <property type="entry name" value="HTHTETR"/>
</dbReference>
<evidence type="ECO:0000313" key="6">
    <source>
        <dbReference type="EMBL" id="WOX26195.1"/>
    </source>
</evidence>
<gene>
    <name evidence="6" type="ORF">R2D22_34360</name>
</gene>
<keyword evidence="1" id="KW-0805">Transcription regulation</keyword>
<dbReference type="SUPFAM" id="SSF46689">
    <property type="entry name" value="Homeodomain-like"/>
    <property type="match status" value="2"/>
</dbReference>
<dbReference type="PANTHER" id="PTHR30055">
    <property type="entry name" value="HTH-TYPE TRANSCRIPTIONAL REGULATOR RUTR"/>
    <property type="match status" value="1"/>
</dbReference>
<protein>
    <submittedName>
        <fullName evidence="6">TetR family transcriptional regulator</fullName>
    </submittedName>
</protein>
<keyword evidence="7" id="KW-1185">Reference proteome</keyword>
<organism evidence="6 7">
    <name type="scientific">Streptomyces solicathayae</name>
    <dbReference type="NCBI Taxonomy" id="3081768"/>
    <lineage>
        <taxon>Bacteria</taxon>
        <taxon>Bacillati</taxon>
        <taxon>Actinomycetota</taxon>
        <taxon>Actinomycetes</taxon>
        <taxon>Kitasatosporales</taxon>
        <taxon>Streptomycetaceae</taxon>
        <taxon>Streptomyces</taxon>
    </lineage>
</organism>
<reference evidence="6 7" key="1">
    <citation type="submission" date="2023-10" db="EMBL/GenBank/DDBJ databases">
        <title>The genome sequence of Streptomyces sp. HUAS YS2.</title>
        <authorList>
            <person name="Mo P."/>
        </authorList>
    </citation>
    <scope>NUCLEOTIDE SEQUENCE [LARGE SCALE GENOMIC DNA]</scope>
    <source>
        <strain evidence="6 7">HUAS YS2</strain>
    </source>
</reference>
<dbReference type="Gene3D" id="1.10.357.10">
    <property type="entry name" value="Tetracycline Repressor, domain 2"/>
    <property type="match status" value="1"/>
</dbReference>
<dbReference type="InterPro" id="IPR050109">
    <property type="entry name" value="HTH-type_TetR-like_transc_reg"/>
</dbReference>
<evidence type="ECO:0000259" key="5">
    <source>
        <dbReference type="PROSITE" id="PS50977"/>
    </source>
</evidence>
<dbReference type="InterPro" id="IPR006120">
    <property type="entry name" value="Resolvase_HTH_dom"/>
</dbReference>
<dbReference type="Pfam" id="PF00440">
    <property type="entry name" value="TetR_N"/>
    <property type="match status" value="1"/>
</dbReference>
<name>A0ABZ0M3W7_9ACTN</name>
<keyword evidence="3" id="KW-0804">Transcription</keyword>
<dbReference type="Gene3D" id="1.10.10.60">
    <property type="entry name" value="Homeodomain-like"/>
    <property type="match status" value="1"/>
</dbReference>
<feature type="DNA-binding region" description="H-T-H motif" evidence="4">
    <location>
        <begin position="35"/>
        <end position="54"/>
    </location>
</feature>
<dbReference type="PANTHER" id="PTHR30055:SF234">
    <property type="entry name" value="HTH-TYPE TRANSCRIPTIONAL REGULATOR BETI"/>
    <property type="match status" value="1"/>
</dbReference>
<dbReference type="Pfam" id="PF02796">
    <property type="entry name" value="HTH_7"/>
    <property type="match status" value="1"/>
</dbReference>
<dbReference type="InterPro" id="IPR009057">
    <property type="entry name" value="Homeodomain-like_sf"/>
</dbReference>
<evidence type="ECO:0000256" key="1">
    <source>
        <dbReference type="ARBA" id="ARBA00023015"/>
    </source>
</evidence>
<evidence type="ECO:0000313" key="7">
    <source>
        <dbReference type="Proteomes" id="UP001301731"/>
    </source>
</evidence>